<evidence type="ECO:0000256" key="3">
    <source>
        <dbReference type="ARBA" id="ARBA00022801"/>
    </source>
</evidence>
<feature type="binding site" evidence="6">
    <location>
        <position position="139"/>
    </location>
    <ligand>
        <name>Fe cation</name>
        <dbReference type="ChEBI" id="CHEBI:24875"/>
    </ligand>
</feature>
<keyword evidence="8" id="KW-1185">Reference proteome</keyword>
<dbReference type="OrthoDB" id="9804313at2"/>
<comment type="catalytic activity">
    <reaction evidence="6">
        <text>N-terminal N-formyl-L-methionyl-[peptide] + H2O = N-terminal L-methionyl-[peptide] + formate</text>
        <dbReference type="Rhea" id="RHEA:24420"/>
        <dbReference type="Rhea" id="RHEA-COMP:10639"/>
        <dbReference type="Rhea" id="RHEA-COMP:10640"/>
        <dbReference type="ChEBI" id="CHEBI:15377"/>
        <dbReference type="ChEBI" id="CHEBI:15740"/>
        <dbReference type="ChEBI" id="CHEBI:49298"/>
        <dbReference type="ChEBI" id="CHEBI:64731"/>
        <dbReference type="EC" id="3.5.1.88"/>
    </reaction>
</comment>
<dbReference type="Gene3D" id="3.90.45.10">
    <property type="entry name" value="Peptide deformylase"/>
    <property type="match status" value="1"/>
</dbReference>
<dbReference type="PANTHER" id="PTHR10458:SF22">
    <property type="entry name" value="PEPTIDE DEFORMYLASE"/>
    <property type="match status" value="1"/>
</dbReference>
<reference evidence="7 8" key="1">
    <citation type="submission" date="2016-10" db="EMBL/GenBank/DDBJ databases">
        <authorList>
            <person name="Varghese N."/>
            <person name="Submissions S."/>
        </authorList>
    </citation>
    <scope>NUCLEOTIDE SEQUENCE [LARGE SCALE GENOMIC DNA]</scope>
    <source>
        <strain evidence="7 8">DSM 1361</strain>
    </source>
</reference>
<sequence>MAILELLYYPDEKLHQASSPVTEFNDELKKLVTDMFETMYADEGIGLAAPQINVFKRIVVIDVVNERKPEDQLVLINPEFISKEGTTGIDEGCLSVPGLRGKVERAEKVTVKAQNLNGEFFEINADGLLAICLQHEIDHLNGKLFIDYLSPLKRNMYRSKAKLLAKERERQKKQQD</sequence>
<dbReference type="EMBL" id="FOXF01000031">
    <property type="protein sequence ID" value="SFP51871.1"/>
    <property type="molecule type" value="Genomic_DNA"/>
</dbReference>
<dbReference type="GO" id="GO:0006412">
    <property type="term" value="P:translation"/>
    <property type="evidence" value="ECO:0007669"/>
    <property type="project" value="UniProtKB-UniRule"/>
</dbReference>
<dbReference type="NCBIfam" id="NF001159">
    <property type="entry name" value="PRK00150.1-3"/>
    <property type="match status" value="1"/>
</dbReference>
<feature type="binding site" evidence="6">
    <location>
        <position position="135"/>
    </location>
    <ligand>
        <name>Fe cation</name>
        <dbReference type="ChEBI" id="CHEBI:24875"/>
    </ligand>
</feature>
<keyword evidence="2 6" id="KW-0479">Metal-binding</keyword>
<name>A0A662ZIA7_9GAMM</name>
<protein>
    <recommendedName>
        <fullName evidence="6">Peptide deformylase</fullName>
        <shortName evidence="6">PDF</shortName>
        <ecNumber evidence="6">3.5.1.88</ecNumber>
    </recommendedName>
    <alternativeName>
        <fullName evidence="6">Polypeptide deformylase</fullName>
    </alternativeName>
</protein>
<dbReference type="GO" id="GO:0042586">
    <property type="term" value="F:peptide deformylase activity"/>
    <property type="evidence" value="ECO:0007669"/>
    <property type="project" value="UniProtKB-UniRule"/>
</dbReference>
<proteinExistence type="inferred from homology"/>
<dbReference type="NCBIfam" id="TIGR00079">
    <property type="entry name" value="pept_deformyl"/>
    <property type="match status" value="1"/>
</dbReference>
<evidence type="ECO:0000256" key="6">
    <source>
        <dbReference type="HAMAP-Rule" id="MF_00163"/>
    </source>
</evidence>
<dbReference type="RefSeq" id="WP_031578508.1">
    <property type="nucleotide sequence ID" value="NZ_FOXF01000031.1"/>
</dbReference>
<dbReference type="PIRSF" id="PIRSF004749">
    <property type="entry name" value="Pep_def"/>
    <property type="match status" value="1"/>
</dbReference>
<feature type="binding site" evidence="6">
    <location>
        <position position="93"/>
    </location>
    <ligand>
        <name>Fe cation</name>
        <dbReference type="ChEBI" id="CHEBI:24875"/>
    </ligand>
</feature>
<evidence type="ECO:0000256" key="1">
    <source>
        <dbReference type="ARBA" id="ARBA00010759"/>
    </source>
</evidence>
<dbReference type="FunFam" id="3.90.45.10:FF:000001">
    <property type="entry name" value="Peptide deformylase"/>
    <property type="match status" value="1"/>
</dbReference>
<dbReference type="HAMAP" id="MF_00163">
    <property type="entry name" value="Pep_deformylase"/>
    <property type="match status" value="1"/>
</dbReference>
<dbReference type="PRINTS" id="PR01576">
    <property type="entry name" value="PDEFORMYLASE"/>
</dbReference>
<comment type="function">
    <text evidence="6">Removes the formyl group from the N-terminal Met of newly synthesized proteins. Requires at least a dipeptide for an efficient rate of reaction. N-terminal L-methionine is a prerequisite for activity but the enzyme has broad specificity at other positions.</text>
</comment>
<dbReference type="CDD" id="cd00487">
    <property type="entry name" value="Pep_deformylase"/>
    <property type="match status" value="1"/>
</dbReference>
<accession>A0A662ZIA7</accession>
<evidence type="ECO:0000256" key="5">
    <source>
        <dbReference type="ARBA" id="ARBA00023004"/>
    </source>
</evidence>
<comment type="similarity">
    <text evidence="1 6">Belongs to the polypeptide deformylase family.</text>
</comment>
<dbReference type="PANTHER" id="PTHR10458">
    <property type="entry name" value="PEPTIDE DEFORMYLASE"/>
    <property type="match status" value="1"/>
</dbReference>
<organism evidence="7 8">
    <name type="scientific">Ruminobacter amylophilus</name>
    <dbReference type="NCBI Taxonomy" id="867"/>
    <lineage>
        <taxon>Bacteria</taxon>
        <taxon>Pseudomonadati</taxon>
        <taxon>Pseudomonadota</taxon>
        <taxon>Gammaproteobacteria</taxon>
        <taxon>Aeromonadales</taxon>
        <taxon>Succinivibrionaceae</taxon>
        <taxon>Ruminobacter</taxon>
    </lineage>
</organism>
<evidence type="ECO:0000256" key="2">
    <source>
        <dbReference type="ARBA" id="ARBA00022723"/>
    </source>
</evidence>
<evidence type="ECO:0000256" key="4">
    <source>
        <dbReference type="ARBA" id="ARBA00022917"/>
    </source>
</evidence>
<dbReference type="Pfam" id="PF01327">
    <property type="entry name" value="Pep_deformylase"/>
    <property type="match status" value="1"/>
</dbReference>
<evidence type="ECO:0000313" key="8">
    <source>
        <dbReference type="Proteomes" id="UP000243745"/>
    </source>
</evidence>
<dbReference type="EC" id="3.5.1.88" evidence="6"/>
<dbReference type="InterPro" id="IPR036821">
    <property type="entry name" value="Peptide_deformylase_sf"/>
</dbReference>
<keyword evidence="4 6" id="KW-0648">Protein biosynthesis</keyword>
<dbReference type="InterPro" id="IPR023635">
    <property type="entry name" value="Peptide_deformylase"/>
</dbReference>
<keyword evidence="5 6" id="KW-0408">Iron</keyword>
<dbReference type="GO" id="GO:0046872">
    <property type="term" value="F:metal ion binding"/>
    <property type="evidence" value="ECO:0007669"/>
    <property type="project" value="UniProtKB-KW"/>
</dbReference>
<dbReference type="AlphaFoldDB" id="A0A662ZIA7"/>
<gene>
    <name evidence="6" type="primary">def</name>
    <name evidence="7" type="ORF">SAMN02910344_01606</name>
</gene>
<keyword evidence="3 6" id="KW-0378">Hydrolase</keyword>
<dbReference type="SUPFAM" id="SSF56420">
    <property type="entry name" value="Peptide deformylase"/>
    <property type="match status" value="1"/>
</dbReference>
<dbReference type="Proteomes" id="UP000243745">
    <property type="component" value="Unassembled WGS sequence"/>
</dbReference>
<evidence type="ECO:0000313" key="7">
    <source>
        <dbReference type="EMBL" id="SFP51871.1"/>
    </source>
</evidence>
<comment type="cofactor">
    <cofactor evidence="6">
        <name>Fe(2+)</name>
        <dbReference type="ChEBI" id="CHEBI:29033"/>
    </cofactor>
    <text evidence="6">Binds 1 Fe(2+) ion.</text>
</comment>
<feature type="active site" evidence="6">
    <location>
        <position position="136"/>
    </location>
</feature>